<dbReference type="GO" id="GO:0005819">
    <property type="term" value="C:spindle"/>
    <property type="evidence" value="ECO:0007669"/>
    <property type="project" value="UniProtKB-SubCell"/>
</dbReference>
<evidence type="ECO:0000256" key="16">
    <source>
        <dbReference type="ARBA" id="ARBA00023242"/>
    </source>
</evidence>
<keyword evidence="8 21" id="KW-0493">Microtubule</keyword>
<reference evidence="25 26" key="1">
    <citation type="submission" date="2014-04" db="EMBL/GenBank/DDBJ databases">
        <title>Genome evolution of avian class.</title>
        <authorList>
            <person name="Zhang G."/>
            <person name="Li C."/>
        </authorList>
    </citation>
    <scope>NUCLEOTIDE SEQUENCE [LARGE SCALE GENOMIC DNA]</scope>
    <source>
        <strain evidence="25">BGI_N306</strain>
    </source>
</reference>
<evidence type="ECO:0000256" key="1">
    <source>
        <dbReference type="ARBA" id="ARBA00004123"/>
    </source>
</evidence>
<proteinExistence type="inferred from homology"/>
<comment type="similarity">
    <text evidence="20 21">Belongs to the TRAFAC class myosin-kinesin ATPase superfamily. Kinesin family.</text>
</comment>
<evidence type="ECO:0000256" key="18">
    <source>
        <dbReference type="ARBA" id="ARBA00058317"/>
    </source>
</evidence>
<evidence type="ECO:0000256" key="17">
    <source>
        <dbReference type="ARBA" id="ARBA00023306"/>
    </source>
</evidence>
<evidence type="ECO:0000256" key="15">
    <source>
        <dbReference type="ARBA" id="ARBA00023212"/>
    </source>
</evidence>
<evidence type="ECO:0000259" key="24">
    <source>
        <dbReference type="PROSITE" id="PS50067"/>
    </source>
</evidence>
<feature type="non-terminal residue" evidence="25">
    <location>
        <position position="1"/>
    </location>
</feature>
<feature type="binding site" evidence="20">
    <location>
        <begin position="41"/>
        <end position="48"/>
    </location>
    <ligand>
        <name>ATP</name>
        <dbReference type="ChEBI" id="CHEBI:30616"/>
    </ligand>
</feature>
<feature type="compositionally biased region" description="Acidic residues" evidence="23">
    <location>
        <begin position="751"/>
        <end position="763"/>
    </location>
</feature>
<dbReference type="GO" id="GO:0005634">
    <property type="term" value="C:nucleus"/>
    <property type="evidence" value="ECO:0007669"/>
    <property type="project" value="UniProtKB-SubCell"/>
</dbReference>
<sequence>QYSFKEVFGTLVVQKELFDVVAKPLVEDLIRGKNGLLFTYGVTGSGKTHTMTGSPGDGGLLPRCLDMIFNSIGPFQAKRFVFKLDDKNGVDVQGEVDALLERQKRDAMPVPKTPSGKRQIDPEFADMINVQDHCKVEEVDEDNVYSVFVSYIEIYNNYIYDLLEETPFEPIKPKWNNCNTPVRNGDFIPPQSKMLREDQNHNMYVTGCTEVEVKSTEEAFEVFWRGQKKRRIANTQLNRESSRSHSVFMIKLAQAPLDADGDNVLQQKEQITLSQLSLVDLAGSERTNRTKAEGNRLREAGNINQSLMTLRTCIEVLRENQMYGTNKMVPYRDSKLTHLFKNYFDGEGKVRMIVCVNPKAEDYEESLQVMRFAEMTQEVEVARPVDRPLCGLTPGRRFRNQAFREELARKLEMRGGPINGETEEQSVSEMFLQNFPPLPSCELLDVNDDQTLPKLIEVLEKRHKLRQMLSEEFAKNVLAFKTMLQEFDSSVVSKENYIRGKLSEKEKTIAGQKMELERLEKKIKTLEYKIDILEKTATIYEEDKRNLQQELESKSQKLQRQASDKRRMEARLQGVVAETTMKWEKECNKLCFKDEKLKQLKAIVTEPKNEKPERPSRERDREKPVQRSVSPPPVPNAPLVRLRHRRSRSAGERWVDHKPPSNLPTETVMQPHVPHAITVAAASEKALAKCDKYMLTHQELASDGEIETKLIKGDVFKTRGGGQAVQFTEIETLKQESPTGRKRRSSLSDPDSPEDAADSEWTDVETRCSVAVEMKAGSTLGPGYEHHAPPK</sequence>
<feature type="domain" description="Kinesin motor" evidence="24">
    <location>
        <begin position="1"/>
        <end position="379"/>
    </location>
</feature>
<keyword evidence="15" id="KW-0206">Cytoskeleton</keyword>
<keyword evidence="10" id="KW-0498">Mitosis</keyword>
<dbReference type="GO" id="GO:0005871">
    <property type="term" value="C:kinesin complex"/>
    <property type="evidence" value="ECO:0007669"/>
    <property type="project" value="TreeGrafter"/>
</dbReference>
<dbReference type="GO" id="GO:0051256">
    <property type="term" value="P:mitotic spindle midzone assembly"/>
    <property type="evidence" value="ECO:0007669"/>
    <property type="project" value="TreeGrafter"/>
</dbReference>
<keyword evidence="6" id="KW-0597">Phosphoprotein</keyword>
<feature type="coiled-coil region" evidence="22">
    <location>
        <begin position="502"/>
        <end position="571"/>
    </location>
</feature>
<dbReference type="GO" id="GO:0003777">
    <property type="term" value="F:microtubule motor activity"/>
    <property type="evidence" value="ECO:0007669"/>
    <property type="project" value="InterPro"/>
</dbReference>
<dbReference type="PANTHER" id="PTHR24115:SF600">
    <property type="entry name" value="KINESIN-LIKE PROTEIN KIF23"/>
    <property type="match status" value="1"/>
</dbReference>
<evidence type="ECO:0000256" key="7">
    <source>
        <dbReference type="ARBA" id="ARBA00022618"/>
    </source>
</evidence>
<dbReference type="GO" id="GO:0016887">
    <property type="term" value="F:ATP hydrolysis activity"/>
    <property type="evidence" value="ECO:0007669"/>
    <property type="project" value="TreeGrafter"/>
</dbReference>
<evidence type="ECO:0000256" key="23">
    <source>
        <dbReference type="SAM" id="MobiDB-lite"/>
    </source>
</evidence>
<keyword evidence="16" id="KW-0539">Nucleus</keyword>
<keyword evidence="26" id="KW-1185">Reference proteome</keyword>
<dbReference type="PROSITE" id="PS00411">
    <property type="entry name" value="KINESIN_MOTOR_1"/>
    <property type="match status" value="1"/>
</dbReference>
<dbReference type="SMART" id="SM00129">
    <property type="entry name" value="KISc"/>
    <property type="match status" value="1"/>
</dbReference>
<evidence type="ECO:0000256" key="10">
    <source>
        <dbReference type="ARBA" id="ARBA00022776"/>
    </source>
</evidence>
<keyword evidence="7" id="KW-0132">Cell division</keyword>
<evidence type="ECO:0000256" key="6">
    <source>
        <dbReference type="ARBA" id="ARBA00022553"/>
    </source>
</evidence>
<accession>A0A091XIG3</accession>
<evidence type="ECO:0000256" key="21">
    <source>
        <dbReference type="RuleBase" id="RU000394"/>
    </source>
</evidence>
<dbReference type="GO" id="GO:0005874">
    <property type="term" value="C:microtubule"/>
    <property type="evidence" value="ECO:0007669"/>
    <property type="project" value="UniProtKB-KW"/>
</dbReference>
<dbReference type="GO" id="GO:0005524">
    <property type="term" value="F:ATP binding"/>
    <property type="evidence" value="ECO:0007669"/>
    <property type="project" value="UniProtKB-UniRule"/>
</dbReference>
<dbReference type="InterPro" id="IPR036961">
    <property type="entry name" value="Kinesin_motor_dom_sf"/>
</dbReference>
<evidence type="ECO:0000256" key="19">
    <source>
        <dbReference type="ARBA" id="ARBA00066079"/>
    </source>
</evidence>
<gene>
    <name evidence="25" type="ORF">N306_11466</name>
</gene>
<dbReference type="PRINTS" id="PR00380">
    <property type="entry name" value="KINESINHEAVY"/>
</dbReference>
<dbReference type="Gene3D" id="2.60.40.4330">
    <property type="entry name" value="Kinesin-like protein Kif23, Arf6-interacting domain"/>
    <property type="match status" value="1"/>
</dbReference>
<evidence type="ECO:0000256" key="22">
    <source>
        <dbReference type="SAM" id="Coils"/>
    </source>
</evidence>
<dbReference type="Pfam" id="PF16540">
    <property type="entry name" value="MKLP1_Arf_bdg"/>
    <property type="match status" value="1"/>
</dbReference>
<evidence type="ECO:0000256" key="14">
    <source>
        <dbReference type="ARBA" id="ARBA00023175"/>
    </source>
</evidence>
<name>A0A091XIG3_OPIHO</name>
<dbReference type="PROSITE" id="PS50067">
    <property type="entry name" value="KINESIN_MOTOR_2"/>
    <property type="match status" value="1"/>
</dbReference>
<dbReference type="Proteomes" id="UP000053605">
    <property type="component" value="Unassembled WGS sequence"/>
</dbReference>
<feature type="region of interest" description="Disordered" evidence="23">
    <location>
        <begin position="603"/>
        <end position="668"/>
    </location>
</feature>
<dbReference type="FunFam" id="2.60.40.4330:FF:000001">
    <property type="entry name" value="Kinesin-like protein"/>
    <property type="match status" value="1"/>
</dbReference>
<keyword evidence="17" id="KW-0131">Cell cycle</keyword>
<comment type="function">
    <text evidence="18">Component of the centralspindlin complex that serves as a microtubule-dependent and Rho-mediated signaling required for the myosin contractile ring formation during the cell cycle cytokinesis. Essential for cytokinesis in Rho-mediated signaling. Required for the localization of ECT2 to the central spindle. Plus-end-directed motor enzyme that moves antiparallel microtubules in vitro.</text>
</comment>
<keyword evidence="14 20" id="KW-0505">Motor protein</keyword>
<evidence type="ECO:0000256" key="12">
    <source>
        <dbReference type="ARBA" id="ARBA00022843"/>
    </source>
</evidence>
<keyword evidence="11 20" id="KW-0067">ATP-binding</keyword>
<dbReference type="InterPro" id="IPR001752">
    <property type="entry name" value="Kinesin_motor_dom"/>
</dbReference>
<evidence type="ECO:0000313" key="26">
    <source>
        <dbReference type="Proteomes" id="UP000053605"/>
    </source>
</evidence>
<dbReference type="PANTHER" id="PTHR24115">
    <property type="entry name" value="KINESIN-RELATED"/>
    <property type="match status" value="1"/>
</dbReference>
<dbReference type="Gene3D" id="3.40.850.10">
    <property type="entry name" value="Kinesin motor domain"/>
    <property type="match status" value="1"/>
</dbReference>
<dbReference type="GO" id="GO:0090543">
    <property type="term" value="C:Flemming body"/>
    <property type="evidence" value="ECO:0007669"/>
    <property type="project" value="UniProtKB-SubCell"/>
</dbReference>
<evidence type="ECO:0000256" key="5">
    <source>
        <dbReference type="ARBA" id="ARBA00022499"/>
    </source>
</evidence>
<keyword evidence="9 20" id="KW-0547">Nucleotide-binding</keyword>
<evidence type="ECO:0000256" key="4">
    <source>
        <dbReference type="ARBA" id="ARBA00022490"/>
    </source>
</evidence>
<dbReference type="InterPro" id="IPR027640">
    <property type="entry name" value="Kinesin-like_fam"/>
</dbReference>
<dbReference type="InterPro" id="IPR032384">
    <property type="entry name" value="Kif23_Arf-bd"/>
</dbReference>
<dbReference type="PhylomeDB" id="A0A091XIG3"/>
<evidence type="ECO:0000256" key="11">
    <source>
        <dbReference type="ARBA" id="ARBA00022840"/>
    </source>
</evidence>
<evidence type="ECO:0000256" key="20">
    <source>
        <dbReference type="PROSITE-ProRule" id="PRU00283"/>
    </source>
</evidence>
<keyword evidence="13 22" id="KW-0175">Coiled coil</keyword>
<feature type="compositionally biased region" description="Basic and acidic residues" evidence="23">
    <location>
        <begin position="607"/>
        <end position="625"/>
    </location>
</feature>
<evidence type="ECO:0000256" key="13">
    <source>
        <dbReference type="ARBA" id="ARBA00023054"/>
    </source>
</evidence>
<evidence type="ECO:0000256" key="8">
    <source>
        <dbReference type="ARBA" id="ARBA00022701"/>
    </source>
</evidence>
<dbReference type="GO" id="GO:0051301">
    <property type="term" value="P:cell division"/>
    <property type="evidence" value="ECO:0007669"/>
    <property type="project" value="UniProtKB-KW"/>
</dbReference>
<keyword evidence="4" id="KW-0963">Cytoplasm</keyword>
<keyword evidence="5" id="KW-1017">Isopeptide bond</keyword>
<dbReference type="InterPro" id="IPR019821">
    <property type="entry name" value="Kinesin_motor_CS"/>
</dbReference>
<dbReference type="Pfam" id="PF00225">
    <property type="entry name" value="Kinesin"/>
    <property type="match status" value="1"/>
</dbReference>
<dbReference type="GO" id="GO:0008017">
    <property type="term" value="F:microtubule binding"/>
    <property type="evidence" value="ECO:0007669"/>
    <property type="project" value="InterPro"/>
</dbReference>
<dbReference type="EMBL" id="KK735176">
    <property type="protein sequence ID" value="KFR12951.1"/>
    <property type="molecule type" value="Genomic_DNA"/>
</dbReference>
<evidence type="ECO:0000256" key="9">
    <source>
        <dbReference type="ARBA" id="ARBA00022741"/>
    </source>
</evidence>
<feature type="region of interest" description="Disordered" evidence="23">
    <location>
        <begin position="734"/>
        <end position="764"/>
    </location>
</feature>
<evidence type="ECO:0000256" key="2">
    <source>
        <dbReference type="ARBA" id="ARBA00004186"/>
    </source>
</evidence>
<dbReference type="SUPFAM" id="SSF52540">
    <property type="entry name" value="P-loop containing nucleoside triphosphate hydrolases"/>
    <property type="match status" value="1"/>
</dbReference>
<comment type="subcellular location">
    <subcellularLocation>
        <location evidence="2">Cytoplasm</location>
        <location evidence="2">Cytoskeleton</location>
        <location evidence="2">Spindle</location>
    </subcellularLocation>
    <subcellularLocation>
        <location evidence="3">Midbody</location>
        <location evidence="3">Midbody ring</location>
    </subcellularLocation>
    <subcellularLocation>
        <location evidence="1">Nucleus</location>
    </subcellularLocation>
</comment>
<protein>
    <recommendedName>
        <fullName evidence="21">Kinesin-like protein</fullName>
    </recommendedName>
</protein>
<keyword evidence="12" id="KW-0832">Ubl conjugation</keyword>
<dbReference type="InterPro" id="IPR027417">
    <property type="entry name" value="P-loop_NTPase"/>
</dbReference>
<organism evidence="25 26">
    <name type="scientific">Opisthocomus hoazin</name>
    <name type="common">Hoatzin</name>
    <name type="synonym">Phasianus hoazin</name>
    <dbReference type="NCBI Taxonomy" id="30419"/>
    <lineage>
        <taxon>Eukaryota</taxon>
        <taxon>Metazoa</taxon>
        <taxon>Chordata</taxon>
        <taxon>Craniata</taxon>
        <taxon>Vertebrata</taxon>
        <taxon>Euteleostomi</taxon>
        <taxon>Archelosauria</taxon>
        <taxon>Archosauria</taxon>
        <taxon>Dinosauria</taxon>
        <taxon>Saurischia</taxon>
        <taxon>Theropoda</taxon>
        <taxon>Coelurosauria</taxon>
        <taxon>Aves</taxon>
        <taxon>Neognathae</taxon>
        <taxon>Neoaves</taxon>
        <taxon>Opisthocomiformes</taxon>
        <taxon>Opisthocomidae</taxon>
        <taxon>Opisthocomus</taxon>
    </lineage>
</organism>
<dbReference type="AlphaFoldDB" id="A0A091XIG3"/>
<feature type="non-terminal residue" evidence="25">
    <location>
        <position position="791"/>
    </location>
</feature>
<dbReference type="STRING" id="30419.A0A091XIG3"/>
<comment type="subunit">
    <text evidence="19">Heterotetramer of two molecules each of RACGAP1 and KIF23. Found in the centralspindlin complex. Interacts with RACGAP1; the interaction is direct. Interacts with ECT2 and PRC1. Interacts with ANXA11 during cytokinesis. Interacts with BIRC6/bruce and USP8/UBPY. Interacts with ARF6, forming heterodimers and heterotetramers.</text>
</comment>
<dbReference type="CDD" id="cd01368">
    <property type="entry name" value="KISc_KIF23_like"/>
    <property type="match status" value="1"/>
</dbReference>
<dbReference type="GO" id="GO:0007018">
    <property type="term" value="P:microtubule-based movement"/>
    <property type="evidence" value="ECO:0007669"/>
    <property type="project" value="InterPro"/>
</dbReference>
<dbReference type="InterPro" id="IPR038105">
    <property type="entry name" value="Kif23_Arf-bd_sf"/>
</dbReference>
<feature type="compositionally biased region" description="Basic and acidic residues" evidence="23">
    <location>
        <begin position="649"/>
        <end position="659"/>
    </location>
</feature>
<evidence type="ECO:0000256" key="3">
    <source>
        <dbReference type="ARBA" id="ARBA00004476"/>
    </source>
</evidence>
<evidence type="ECO:0000313" key="25">
    <source>
        <dbReference type="EMBL" id="KFR12951.1"/>
    </source>
</evidence>